<dbReference type="Pfam" id="PF04290">
    <property type="entry name" value="DctQ"/>
    <property type="match status" value="1"/>
</dbReference>
<protein>
    <recommendedName>
        <fullName evidence="9">TRAP transporter small permease protein</fullName>
    </recommendedName>
</protein>
<reference evidence="11 12" key="1">
    <citation type="submission" date="2017-07" db="EMBL/GenBank/DDBJ databases">
        <title>Draft Genome Sequences of Select Purple Nonsulfur Bacteria.</title>
        <authorList>
            <person name="Lasarre B."/>
            <person name="Mckinlay J.B."/>
        </authorList>
    </citation>
    <scope>NUCLEOTIDE SEQUENCE [LARGE SCALE GENOMIC DNA]</scope>
    <source>
        <strain evidence="11 12">DSM 11290</strain>
    </source>
</reference>
<comment type="function">
    <text evidence="9">Part of the tripartite ATP-independent periplasmic (TRAP) transport system.</text>
</comment>
<evidence type="ECO:0000259" key="10">
    <source>
        <dbReference type="Pfam" id="PF04290"/>
    </source>
</evidence>
<keyword evidence="12" id="KW-1185">Reference proteome</keyword>
<comment type="caution">
    <text evidence="9">Lacks conserved residue(s) required for the propagation of feature annotation.</text>
</comment>
<dbReference type="GO" id="GO:0022857">
    <property type="term" value="F:transmembrane transporter activity"/>
    <property type="evidence" value="ECO:0007669"/>
    <property type="project" value="UniProtKB-UniRule"/>
</dbReference>
<dbReference type="InterPro" id="IPR007387">
    <property type="entry name" value="TRAP_DctQ"/>
</dbReference>
<evidence type="ECO:0000256" key="1">
    <source>
        <dbReference type="ARBA" id="ARBA00004429"/>
    </source>
</evidence>
<keyword evidence="2 9" id="KW-0813">Transport</keyword>
<dbReference type="InterPro" id="IPR055348">
    <property type="entry name" value="DctQ"/>
</dbReference>
<evidence type="ECO:0000256" key="7">
    <source>
        <dbReference type="ARBA" id="ARBA00023136"/>
    </source>
</evidence>
<evidence type="ECO:0000313" key="12">
    <source>
        <dbReference type="Proteomes" id="UP000249299"/>
    </source>
</evidence>
<dbReference type="PANTHER" id="PTHR35011:SF2">
    <property type="entry name" value="2,3-DIKETO-L-GULONATE TRAP TRANSPORTER SMALL PERMEASE PROTEIN YIAM"/>
    <property type="match status" value="1"/>
</dbReference>
<comment type="subcellular location">
    <subcellularLocation>
        <location evidence="1 9">Cell inner membrane</location>
        <topology evidence="1 9">Multi-pass membrane protein</topology>
    </subcellularLocation>
</comment>
<dbReference type="GO" id="GO:0005886">
    <property type="term" value="C:plasma membrane"/>
    <property type="evidence" value="ECO:0007669"/>
    <property type="project" value="UniProtKB-SubCell"/>
</dbReference>
<comment type="caution">
    <text evidence="11">The sequence shown here is derived from an EMBL/GenBank/DDBJ whole genome shotgun (WGS) entry which is preliminary data.</text>
</comment>
<comment type="similarity">
    <text evidence="8 9">Belongs to the TRAP transporter small permease family.</text>
</comment>
<evidence type="ECO:0000256" key="8">
    <source>
        <dbReference type="ARBA" id="ARBA00038436"/>
    </source>
</evidence>
<name>A0A327JL99_9HYPH</name>
<keyword evidence="6 9" id="KW-1133">Transmembrane helix</keyword>
<sequence length="194" mass="21864">MTVTTFANVIARYVFNDNLLWALELTTYLFAWLVIFGASYAVKMTAHLGVDAVALRFSRKTQRILALIAVAACIAYAGMMLYGAWEYWSKFFYKLAFLEVEDVPFPHWIQTLFGLVEDGEPRYERLPRYIPYFILPFGLTLILFRFLQIAVGIFKGDLTMIIASHEAEELVDEARAAHDDTGASGSSPSQGAGR</sequence>
<keyword evidence="4 9" id="KW-0997">Cell inner membrane</keyword>
<dbReference type="EMBL" id="NPEV01000044">
    <property type="protein sequence ID" value="RAI25612.1"/>
    <property type="molecule type" value="Genomic_DNA"/>
</dbReference>
<organism evidence="11 12">
    <name type="scientific">Rhodobium orientis</name>
    <dbReference type="NCBI Taxonomy" id="34017"/>
    <lineage>
        <taxon>Bacteria</taxon>
        <taxon>Pseudomonadati</taxon>
        <taxon>Pseudomonadota</taxon>
        <taxon>Alphaproteobacteria</taxon>
        <taxon>Hyphomicrobiales</taxon>
        <taxon>Rhodobiaceae</taxon>
        <taxon>Rhodobium</taxon>
    </lineage>
</organism>
<gene>
    <name evidence="11" type="ORF">CH339_17465</name>
</gene>
<evidence type="ECO:0000256" key="5">
    <source>
        <dbReference type="ARBA" id="ARBA00022692"/>
    </source>
</evidence>
<feature type="domain" description="Tripartite ATP-independent periplasmic transporters DctQ component" evidence="10">
    <location>
        <begin position="1"/>
        <end position="154"/>
    </location>
</feature>
<evidence type="ECO:0000256" key="6">
    <source>
        <dbReference type="ARBA" id="ARBA00022989"/>
    </source>
</evidence>
<keyword evidence="7 9" id="KW-0472">Membrane</keyword>
<dbReference type="PANTHER" id="PTHR35011">
    <property type="entry name" value="2,3-DIKETO-L-GULONATE TRAP TRANSPORTER SMALL PERMEASE PROTEIN YIAM"/>
    <property type="match status" value="1"/>
</dbReference>
<comment type="subunit">
    <text evidence="9">The complex comprises the extracytoplasmic solute receptor protein and the two transmembrane proteins.</text>
</comment>
<dbReference type="GO" id="GO:0015740">
    <property type="term" value="P:C4-dicarboxylate transport"/>
    <property type="evidence" value="ECO:0007669"/>
    <property type="project" value="TreeGrafter"/>
</dbReference>
<feature type="transmembrane region" description="Helical" evidence="9">
    <location>
        <begin position="63"/>
        <end position="85"/>
    </location>
</feature>
<keyword evidence="5 9" id="KW-0812">Transmembrane</keyword>
<evidence type="ECO:0000313" key="11">
    <source>
        <dbReference type="EMBL" id="RAI25612.1"/>
    </source>
</evidence>
<evidence type="ECO:0000256" key="2">
    <source>
        <dbReference type="ARBA" id="ARBA00022448"/>
    </source>
</evidence>
<evidence type="ECO:0000256" key="9">
    <source>
        <dbReference type="RuleBase" id="RU369079"/>
    </source>
</evidence>
<feature type="transmembrane region" description="Helical" evidence="9">
    <location>
        <begin position="129"/>
        <end position="154"/>
    </location>
</feature>
<feature type="transmembrane region" description="Helical" evidence="9">
    <location>
        <begin position="20"/>
        <end position="42"/>
    </location>
</feature>
<keyword evidence="3" id="KW-1003">Cell membrane</keyword>
<dbReference type="AlphaFoldDB" id="A0A327JL99"/>
<accession>A0A327JL99</accession>
<dbReference type="Proteomes" id="UP000249299">
    <property type="component" value="Unassembled WGS sequence"/>
</dbReference>
<evidence type="ECO:0000256" key="4">
    <source>
        <dbReference type="ARBA" id="ARBA00022519"/>
    </source>
</evidence>
<dbReference type="OrthoDB" id="7843639at2"/>
<evidence type="ECO:0000256" key="3">
    <source>
        <dbReference type="ARBA" id="ARBA00022475"/>
    </source>
</evidence>
<proteinExistence type="inferred from homology"/>